<dbReference type="InterPro" id="IPR052365">
    <property type="entry name" value="THEM4/THEM5_acyl-CoA_thioest"/>
</dbReference>
<comment type="catalytic activity">
    <reaction evidence="21">
        <text>decanoyl-CoA + H2O = decanoate + CoA + H(+)</text>
        <dbReference type="Rhea" id="RHEA:40059"/>
        <dbReference type="ChEBI" id="CHEBI:15377"/>
        <dbReference type="ChEBI" id="CHEBI:15378"/>
        <dbReference type="ChEBI" id="CHEBI:27689"/>
        <dbReference type="ChEBI" id="CHEBI:57287"/>
        <dbReference type="ChEBI" id="CHEBI:61430"/>
    </reaction>
    <physiologicalReaction direction="left-to-right" evidence="21">
        <dbReference type="Rhea" id="RHEA:40060"/>
    </physiologicalReaction>
</comment>
<evidence type="ECO:0000256" key="22">
    <source>
        <dbReference type="ARBA" id="ARBA00048074"/>
    </source>
</evidence>
<evidence type="ECO:0000256" key="16">
    <source>
        <dbReference type="ARBA" id="ARBA00038848"/>
    </source>
</evidence>
<keyword evidence="7" id="KW-0378">Hydrolase</keyword>
<evidence type="ECO:0000256" key="23">
    <source>
        <dbReference type="ARBA" id="ARBA00048180"/>
    </source>
</evidence>
<evidence type="ECO:0000256" key="19">
    <source>
        <dbReference type="ARBA" id="ARBA00047588"/>
    </source>
</evidence>
<dbReference type="CDD" id="cd03443">
    <property type="entry name" value="PaaI_thioesterase"/>
    <property type="match status" value="1"/>
</dbReference>
<dbReference type="Proteomes" id="UP000620591">
    <property type="component" value="Unassembled WGS sequence"/>
</dbReference>
<protein>
    <recommendedName>
        <fullName evidence="17">Acyl-coenzyme A thioesterase THEM4</fullName>
        <ecNumber evidence="16">3.1.2.2</ecNumber>
    </recommendedName>
    <alternativeName>
        <fullName evidence="18">Thioesterase superfamily member 4</fullName>
    </alternativeName>
</protein>
<evidence type="ECO:0000256" key="21">
    <source>
        <dbReference type="ARBA" id="ARBA00047969"/>
    </source>
</evidence>
<keyword evidence="9" id="KW-0809">Transit peptide</keyword>
<comment type="catalytic activity">
    <reaction evidence="23">
        <text>tetradecanoyl-CoA + H2O = tetradecanoate + CoA + H(+)</text>
        <dbReference type="Rhea" id="RHEA:40119"/>
        <dbReference type="ChEBI" id="CHEBI:15377"/>
        <dbReference type="ChEBI" id="CHEBI:15378"/>
        <dbReference type="ChEBI" id="CHEBI:30807"/>
        <dbReference type="ChEBI" id="CHEBI:57287"/>
        <dbReference type="ChEBI" id="CHEBI:57385"/>
    </reaction>
    <physiologicalReaction direction="left-to-right" evidence="23">
        <dbReference type="Rhea" id="RHEA:40120"/>
    </physiologicalReaction>
</comment>
<accession>A0A8I0ET78</accession>
<evidence type="ECO:0000256" key="11">
    <source>
        <dbReference type="ARBA" id="ARBA00023136"/>
    </source>
</evidence>
<keyword evidence="4" id="KW-1003">Cell membrane</keyword>
<keyword evidence="8" id="KW-0276">Fatty acid metabolism</keyword>
<evidence type="ECO:0000256" key="5">
    <source>
        <dbReference type="ARBA" id="ARBA00022490"/>
    </source>
</evidence>
<comment type="catalytic activity">
    <reaction evidence="14">
        <text>(9Z)-octadecenoyl-CoA + H2O = (9Z)-octadecenoate + CoA + H(+)</text>
        <dbReference type="Rhea" id="RHEA:40139"/>
        <dbReference type="ChEBI" id="CHEBI:15377"/>
        <dbReference type="ChEBI" id="CHEBI:15378"/>
        <dbReference type="ChEBI" id="CHEBI:30823"/>
        <dbReference type="ChEBI" id="CHEBI:57287"/>
        <dbReference type="ChEBI" id="CHEBI:57387"/>
    </reaction>
    <physiologicalReaction direction="left-to-right" evidence="14">
        <dbReference type="Rhea" id="RHEA:40140"/>
    </physiologicalReaction>
</comment>
<dbReference type="Pfam" id="PF03061">
    <property type="entry name" value="4HBT"/>
    <property type="match status" value="1"/>
</dbReference>
<dbReference type="GO" id="GO:0005737">
    <property type="term" value="C:cytoplasm"/>
    <property type="evidence" value="ECO:0007669"/>
    <property type="project" value="UniProtKB-SubCell"/>
</dbReference>
<keyword evidence="5" id="KW-0963">Cytoplasm</keyword>
<keyword evidence="6" id="KW-0053">Apoptosis</keyword>
<evidence type="ECO:0000256" key="1">
    <source>
        <dbReference type="ARBA" id="ARBA00004170"/>
    </source>
</evidence>
<evidence type="ECO:0000256" key="20">
    <source>
        <dbReference type="ARBA" id="ARBA00047734"/>
    </source>
</evidence>
<dbReference type="RefSeq" id="WP_187769056.1">
    <property type="nucleotide sequence ID" value="NZ_JACTVM010000002.1"/>
</dbReference>
<evidence type="ECO:0000256" key="2">
    <source>
        <dbReference type="ARBA" id="ARBA00004496"/>
    </source>
</evidence>
<comment type="catalytic activity">
    <reaction evidence="13">
        <text>(5Z,8Z,11Z,14Z)-eicosatetraenoyl-CoA + H2O = (5Z,8Z,11Z,14Z)-eicosatetraenoate + CoA + H(+)</text>
        <dbReference type="Rhea" id="RHEA:40151"/>
        <dbReference type="ChEBI" id="CHEBI:15377"/>
        <dbReference type="ChEBI" id="CHEBI:15378"/>
        <dbReference type="ChEBI" id="CHEBI:32395"/>
        <dbReference type="ChEBI" id="CHEBI:57287"/>
        <dbReference type="ChEBI" id="CHEBI:57368"/>
    </reaction>
    <physiologicalReaction direction="left-to-right" evidence="13">
        <dbReference type="Rhea" id="RHEA:40152"/>
    </physiologicalReaction>
</comment>
<comment type="catalytic activity">
    <reaction evidence="20">
        <text>hexadecanoyl-CoA + H2O = hexadecanoate + CoA + H(+)</text>
        <dbReference type="Rhea" id="RHEA:16645"/>
        <dbReference type="ChEBI" id="CHEBI:7896"/>
        <dbReference type="ChEBI" id="CHEBI:15377"/>
        <dbReference type="ChEBI" id="CHEBI:15378"/>
        <dbReference type="ChEBI" id="CHEBI:57287"/>
        <dbReference type="ChEBI" id="CHEBI:57379"/>
        <dbReference type="EC" id="3.1.2.2"/>
    </reaction>
    <physiologicalReaction direction="left-to-right" evidence="20">
        <dbReference type="Rhea" id="RHEA:16646"/>
    </physiologicalReaction>
</comment>
<dbReference type="InterPro" id="IPR006683">
    <property type="entry name" value="Thioestr_dom"/>
</dbReference>
<name>A0A8I0ET78_9ACTN</name>
<dbReference type="InterPro" id="IPR029069">
    <property type="entry name" value="HotDog_dom_sf"/>
</dbReference>
<keyword evidence="10" id="KW-0443">Lipid metabolism</keyword>
<evidence type="ECO:0000259" key="24">
    <source>
        <dbReference type="Pfam" id="PF03061"/>
    </source>
</evidence>
<dbReference type="PANTHER" id="PTHR12418:SF19">
    <property type="entry name" value="ACYL-COENZYME A THIOESTERASE THEM4"/>
    <property type="match status" value="1"/>
</dbReference>
<evidence type="ECO:0000256" key="15">
    <source>
        <dbReference type="ARBA" id="ARBA00038456"/>
    </source>
</evidence>
<evidence type="ECO:0000256" key="6">
    <source>
        <dbReference type="ARBA" id="ARBA00022703"/>
    </source>
</evidence>
<dbReference type="Gene3D" id="3.10.129.10">
    <property type="entry name" value="Hotdog Thioesterase"/>
    <property type="match status" value="1"/>
</dbReference>
<reference evidence="25" key="1">
    <citation type="submission" date="2020-09" db="EMBL/GenBank/DDBJ databases">
        <title>Novel species in genus Aeromicrobium.</title>
        <authorList>
            <person name="Zhang G."/>
        </authorList>
    </citation>
    <scope>NUCLEOTIDE SEQUENCE</scope>
    <source>
        <strain evidence="25">Zg-636</strain>
    </source>
</reference>
<evidence type="ECO:0000256" key="4">
    <source>
        <dbReference type="ARBA" id="ARBA00022475"/>
    </source>
</evidence>
<keyword evidence="11" id="KW-0472">Membrane</keyword>
<evidence type="ECO:0000256" key="8">
    <source>
        <dbReference type="ARBA" id="ARBA00022832"/>
    </source>
</evidence>
<sequence length="206" mass="22721">MSWEEMFRGDFAADDVRAYGELIENLHGVQNALAALSMDREAIDGLAADLAVWRDRLEKSTTDEQHQVNGRVAELPVRGHAMLPELLVTSRTTERVEGTVRFGRWFMGGGMAVHGGAVSLLFDEVLGILASLAAGGITRTAYLHTDYRALTPIDTELQAAAWIDRVEGRKWFVRGEIRHGDTVCAEGEGLFLRLLPEQGLGKRTTD</sequence>
<evidence type="ECO:0000313" key="25">
    <source>
        <dbReference type="EMBL" id="MBC9226006.1"/>
    </source>
</evidence>
<gene>
    <name evidence="25" type="ORF">IBG24_06750</name>
</gene>
<comment type="caution">
    <text evidence="25">The sequence shown here is derived from an EMBL/GenBank/DDBJ whole genome shotgun (WGS) entry which is preliminary data.</text>
</comment>
<comment type="catalytic activity">
    <reaction evidence="22">
        <text>dodecanoyl-CoA + H2O = dodecanoate + CoA + H(+)</text>
        <dbReference type="Rhea" id="RHEA:30135"/>
        <dbReference type="ChEBI" id="CHEBI:15377"/>
        <dbReference type="ChEBI" id="CHEBI:15378"/>
        <dbReference type="ChEBI" id="CHEBI:18262"/>
        <dbReference type="ChEBI" id="CHEBI:57287"/>
        <dbReference type="ChEBI" id="CHEBI:57375"/>
    </reaction>
    <physiologicalReaction direction="left-to-right" evidence="22">
        <dbReference type="Rhea" id="RHEA:30136"/>
    </physiologicalReaction>
</comment>
<evidence type="ECO:0000256" key="17">
    <source>
        <dbReference type="ARBA" id="ARBA00040123"/>
    </source>
</evidence>
<comment type="similarity">
    <text evidence="15">Belongs to the THEM4/THEM5 thioesterase family.</text>
</comment>
<dbReference type="AlphaFoldDB" id="A0A8I0ET78"/>
<evidence type="ECO:0000256" key="10">
    <source>
        <dbReference type="ARBA" id="ARBA00023098"/>
    </source>
</evidence>
<evidence type="ECO:0000256" key="12">
    <source>
        <dbReference type="ARBA" id="ARBA00023273"/>
    </source>
</evidence>
<evidence type="ECO:0000256" key="3">
    <source>
        <dbReference type="ARBA" id="ARBA00004632"/>
    </source>
</evidence>
<dbReference type="EMBL" id="JACTVM010000002">
    <property type="protein sequence ID" value="MBC9226006.1"/>
    <property type="molecule type" value="Genomic_DNA"/>
</dbReference>
<comment type="subcellular location">
    <subcellularLocation>
        <location evidence="3">Cell projection</location>
        <location evidence="3">Ruffle membrane</location>
    </subcellularLocation>
    <subcellularLocation>
        <location evidence="2">Cytoplasm</location>
    </subcellularLocation>
    <subcellularLocation>
        <location evidence="1">Membrane</location>
        <topology evidence="1">Peripheral membrane protein</topology>
    </subcellularLocation>
</comment>
<evidence type="ECO:0000313" key="26">
    <source>
        <dbReference type="Proteomes" id="UP000620591"/>
    </source>
</evidence>
<comment type="catalytic activity">
    <reaction evidence="19">
        <text>octanoyl-CoA + H2O = octanoate + CoA + H(+)</text>
        <dbReference type="Rhea" id="RHEA:30143"/>
        <dbReference type="ChEBI" id="CHEBI:15377"/>
        <dbReference type="ChEBI" id="CHEBI:15378"/>
        <dbReference type="ChEBI" id="CHEBI:25646"/>
        <dbReference type="ChEBI" id="CHEBI:57287"/>
        <dbReference type="ChEBI" id="CHEBI:57386"/>
    </reaction>
    <physiologicalReaction direction="left-to-right" evidence="19">
        <dbReference type="Rhea" id="RHEA:30144"/>
    </physiologicalReaction>
</comment>
<organism evidence="25 26">
    <name type="scientific">Aeromicrobium senzhongii</name>
    <dbReference type="NCBI Taxonomy" id="2663859"/>
    <lineage>
        <taxon>Bacteria</taxon>
        <taxon>Bacillati</taxon>
        <taxon>Actinomycetota</taxon>
        <taxon>Actinomycetes</taxon>
        <taxon>Propionibacteriales</taxon>
        <taxon>Nocardioidaceae</taxon>
        <taxon>Aeromicrobium</taxon>
    </lineage>
</organism>
<proteinExistence type="inferred from homology"/>
<evidence type="ECO:0000256" key="13">
    <source>
        <dbReference type="ARBA" id="ARBA00035852"/>
    </source>
</evidence>
<evidence type="ECO:0000256" key="9">
    <source>
        <dbReference type="ARBA" id="ARBA00022946"/>
    </source>
</evidence>
<dbReference type="SUPFAM" id="SSF54637">
    <property type="entry name" value="Thioesterase/thiol ester dehydrase-isomerase"/>
    <property type="match status" value="1"/>
</dbReference>
<dbReference type="EC" id="3.1.2.2" evidence="16"/>
<feature type="domain" description="Thioesterase" evidence="24">
    <location>
        <begin position="113"/>
        <end position="183"/>
    </location>
</feature>
<dbReference type="PANTHER" id="PTHR12418">
    <property type="entry name" value="ACYL-COENZYME A THIOESTERASE THEM4"/>
    <property type="match status" value="1"/>
</dbReference>
<evidence type="ECO:0000256" key="7">
    <source>
        <dbReference type="ARBA" id="ARBA00022801"/>
    </source>
</evidence>
<dbReference type="GO" id="GO:0016020">
    <property type="term" value="C:membrane"/>
    <property type="evidence" value="ECO:0007669"/>
    <property type="project" value="UniProtKB-SubCell"/>
</dbReference>
<dbReference type="GO" id="GO:0016787">
    <property type="term" value="F:hydrolase activity"/>
    <property type="evidence" value="ECO:0007669"/>
    <property type="project" value="UniProtKB-KW"/>
</dbReference>
<evidence type="ECO:0000256" key="18">
    <source>
        <dbReference type="ARBA" id="ARBA00043210"/>
    </source>
</evidence>
<keyword evidence="12" id="KW-0966">Cell projection</keyword>
<evidence type="ECO:0000256" key="14">
    <source>
        <dbReference type="ARBA" id="ARBA00037002"/>
    </source>
</evidence>
<dbReference type="GO" id="GO:0006631">
    <property type="term" value="P:fatty acid metabolic process"/>
    <property type="evidence" value="ECO:0007669"/>
    <property type="project" value="UniProtKB-KW"/>
</dbReference>